<dbReference type="PROSITE" id="PS50002">
    <property type="entry name" value="SH3"/>
    <property type="match status" value="1"/>
</dbReference>
<keyword evidence="7" id="KW-1185">Reference proteome</keyword>
<keyword evidence="3" id="KW-0175">Coiled coil</keyword>
<dbReference type="SUPFAM" id="SSF50044">
    <property type="entry name" value="SH3-domain"/>
    <property type="match status" value="1"/>
</dbReference>
<reference evidence="6 7" key="1">
    <citation type="journal article" date="2019" name="Sci. Rep.">
        <title>Nanopore sequencing improves the draft genome of the human pathogenic amoeba Naegleria fowleri.</title>
        <authorList>
            <person name="Liechti N."/>
            <person name="Schurch N."/>
            <person name="Bruggmann R."/>
            <person name="Wittwer M."/>
        </authorList>
    </citation>
    <scope>NUCLEOTIDE SEQUENCE [LARGE SCALE GENOMIC DNA]</scope>
    <source>
        <strain evidence="6 7">ATCC 30894</strain>
    </source>
</reference>
<dbReference type="SMART" id="SM00326">
    <property type="entry name" value="SH3"/>
    <property type="match status" value="1"/>
</dbReference>
<feature type="compositionally biased region" description="Low complexity" evidence="4">
    <location>
        <begin position="97"/>
        <end position="107"/>
    </location>
</feature>
<feature type="region of interest" description="Disordered" evidence="4">
    <location>
        <begin position="68"/>
        <end position="210"/>
    </location>
</feature>
<proteinExistence type="predicted"/>
<dbReference type="VEuPathDB" id="AmoebaDB:NF0019390"/>
<comment type="caution">
    <text evidence="6">The sequence shown here is derived from an EMBL/GenBank/DDBJ whole genome shotgun (WGS) entry which is preliminary data.</text>
</comment>
<protein>
    <recommendedName>
        <fullName evidence="5">SH3 domain-containing protein</fullName>
    </recommendedName>
</protein>
<dbReference type="AlphaFoldDB" id="A0A6A5BSZ2"/>
<dbReference type="InterPro" id="IPR036028">
    <property type="entry name" value="SH3-like_dom_sf"/>
</dbReference>
<dbReference type="EMBL" id="VFQX01000019">
    <property type="protein sequence ID" value="KAF0980297.1"/>
    <property type="molecule type" value="Genomic_DNA"/>
</dbReference>
<dbReference type="Pfam" id="PF00018">
    <property type="entry name" value="SH3_1"/>
    <property type="match status" value="1"/>
</dbReference>
<dbReference type="Gene3D" id="2.30.30.40">
    <property type="entry name" value="SH3 Domains"/>
    <property type="match status" value="1"/>
</dbReference>
<accession>A0A6A5BSZ2</accession>
<name>A0A6A5BSZ2_NAEFO</name>
<dbReference type="VEuPathDB" id="AmoebaDB:NfTy_028390"/>
<dbReference type="InterPro" id="IPR001452">
    <property type="entry name" value="SH3_domain"/>
</dbReference>
<organism evidence="6 7">
    <name type="scientific">Naegleria fowleri</name>
    <name type="common">Brain eating amoeba</name>
    <dbReference type="NCBI Taxonomy" id="5763"/>
    <lineage>
        <taxon>Eukaryota</taxon>
        <taxon>Discoba</taxon>
        <taxon>Heterolobosea</taxon>
        <taxon>Tetramitia</taxon>
        <taxon>Eutetramitia</taxon>
        <taxon>Vahlkampfiidae</taxon>
        <taxon>Naegleria</taxon>
    </lineage>
</organism>
<evidence type="ECO:0000313" key="6">
    <source>
        <dbReference type="EMBL" id="KAF0980297.1"/>
    </source>
</evidence>
<gene>
    <name evidence="6" type="ORF">FDP41_013511</name>
</gene>
<dbReference type="Proteomes" id="UP000444721">
    <property type="component" value="Unassembled WGS sequence"/>
</dbReference>
<sequence>MNNSQQDTTTCKVLYDFKADGENELSVSKGEIVRLISIHGEWMMVEKMTKPFQKGYVPTLYISLRNSATTSESRSASSRKSSKSNVSSSTVKKDQQNNSSSVISNNSEKQSIPSDVQPSSTSKQQASEEGTVAATSNSKDISTDAQLSVGNSTTTIAENKTSNSTQQNVTLPSTVDSVSTQATIIGSKNMSEQNAKRNVATPSQNLGKTARSTKSMTYATKIGNELEESLSVLQAYEANEKIFKQTLQQREEAFKRIEQKLDKICQDVNEFQQRNDLLIERIKNLDNRIENDRLRLIEGITEPLESEIMNEPKTITKTPIFIERKRRTLANLQTPLN</sequence>
<dbReference type="OrthoDB" id="8783038at2759"/>
<evidence type="ECO:0000256" key="2">
    <source>
        <dbReference type="PROSITE-ProRule" id="PRU00192"/>
    </source>
</evidence>
<keyword evidence="1 2" id="KW-0728">SH3 domain</keyword>
<dbReference type="VEuPathDB" id="AmoebaDB:FDP41_013511"/>
<evidence type="ECO:0000259" key="5">
    <source>
        <dbReference type="PROSITE" id="PS50002"/>
    </source>
</evidence>
<dbReference type="GeneID" id="68120726"/>
<feature type="coiled-coil region" evidence="3">
    <location>
        <begin position="247"/>
        <end position="295"/>
    </location>
</feature>
<evidence type="ECO:0000256" key="3">
    <source>
        <dbReference type="SAM" id="Coils"/>
    </source>
</evidence>
<feature type="compositionally biased region" description="Polar residues" evidence="4">
    <location>
        <begin position="200"/>
        <end position="210"/>
    </location>
</feature>
<dbReference type="CDD" id="cd00174">
    <property type="entry name" value="SH3"/>
    <property type="match status" value="1"/>
</dbReference>
<feature type="domain" description="SH3" evidence="5">
    <location>
        <begin position="6"/>
        <end position="67"/>
    </location>
</feature>
<evidence type="ECO:0000313" key="7">
    <source>
        <dbReference type="Proteomes" id="UP000444721"/>
    </source>
</evidence>
<evidence type="ECO:0000256" key="4">
    <source>
        <dbReference type="SAM" id="MobiDB-lite"/>
    </source>
</evidence>
<feature type="compositionally biased region" description="Low complexity" evidence="4">
    <location>
        <begin position="68"/>
        <end position="90"/>
    </location>
</feature>
<feature type="compositionally biased region" description="Polar residues" evidence="4">
    <location>
        <begin position="108"/>
        <end position="193"/>
    </location>
</feature>
<evidence type="ECO:0000256" key="1">
    <source>
        <dbReference type="ARBA" id="ARBA00022443"/>
    </source>
</evidence>
<dbReference type="OMA" id="MKNEVYF"/>
<dbReference type="RefSeq" id="XP_044565010.1">
    <property type="nucleotide sequence ID" value="XM_044704150.1"/>
</dbReference>